<evidence type="ECO:0000256" key="2">
    <source>
        <dbReference type="ARBA" id="ARBA00007524"/>
    </source>
</evidence>
<dbReference type="PIRSF" id="PIRSF005859">
    <property type="entry name" value="PBR"/>
    <property type="match status" value="1"/>
</dbReference>
<keyword evidence="5 6" id="KW-0472">Membrane</keyword>
<evidence type="ECO:0000256" key="4">
    <source>
        <dbReference type="ARBA" id="ARBA00022989"/>
    </source>
</evidence>
<evidence type="ECO:0000256" key="1">
    <source>
        <dbReference type="ARBA" id="ARBA00004141"/>
    </source>
</evidence>
<accession>A0ABQ6T3C6</accession>
<dbReference type="Proteomes" id="UP000326367">
    <property type="component" value="Unassembled WGS sequence"/>
</dbReference>
<evidence type="ECO:0000256" key="3">
    <source>
        <dbReference type="ARBA" id="ARBA00022692"/>
    </source>
</evidence>
<keyword evidence="8" id="KW-1185">Reference proteome</keyword>
<name>A0ABQ6T3C6_9GAMM</name>
<dbReference type="InterPro" id="IPR038330">
    <property type="entry name" value="TspO/MBR-related_sf"/>
</dbReference>
<feature type="transmembrane region" description="Helical" evidence="6">
    <location>
        <begin position="107"/>
        <end position="126"/>
    </location>
</feature>
<evidence type="ECO:0000256" key="5">
    <source>
        <dbReference type="ARBA" id="ARBA00023136"/>
    </source>
</evidence>
<organism evidence="7 8">
    <name type="scientific">Stenotrophomonas cyclobalanopsidis</name>
    <dbReference type="NCBI Taxonomy" id="2771362"/>
    <lineage>
        <taxon>Bacteria</taxon>
        <taxon>Pseudomonadati</taxon>
        <taxon>Pseudomonadota</taxon>
        <taxon>Gammaproteobacteria</taxon>
        <taxon>Lysobacterales</taxon>
        <taxon>Lysobacteraceae</taxon>
        <taxon>Stenotrophomonas</taxon>
    </lineage>
</organism>
<dbReference type="RefSeq" id="WP_150453881.1">
    <property type="nucleotide sequence ID" value="NZ_VYKI01000005.1"/>
</dbReference>
<keyword evidence="4 6" id="KW-1133">Transmembrane helix</keyword>
<dbReference type="CDD" id="cd15904">
    <property type="entry name" value="TSPO_MBR"/>
    <property type="match status" value="1"/>
</dbReference>
<evidence type="ECO:0000313" key="7">
    <source>
        <dbReference type="EMBL" id="KAA9001460.1"/>
    </source>
</evidence>
<dbReference type="PANTHER" id="PTHR10057:SF0">
    <property type="entry name" value="TRANSLOCATOR PROTEIN"/>
    <property type="match status" value="1"/>
</dbReference>
<comment type="subcellular location">
    <subcellularLocation>
        <location evidence="1">Membrane</location>
        <topology evidence="1">Multi-pass membrane protein</topology>
    </subcellularLocation>
</comment>
<proteinExistence type="inferred from homology"/>
<dbReference type="Pfam" id="PF03073">
    <property type="entry name" value="TspO_MBR"/>
    <property type="match status" value="1"/>
</dbReference>
<dbReference type="EMBL" id="VYKI01000005">
    <property type="protein sequence ID" value="KAA9001460.1"/>
    <property type="molecule type" value="Genomic_DNA"/>
</dbReference>
<dbReference type="InterPro" id="IPR006311">
    <property type="entry name" value="TAT_signal"/>
</dbReference>
<reference evidence="7 8" key="1">
    <citation type="journal article" date="2020" name="Antonie Van Leeuwenhoek">
        <title>Stenotrophomonas cyclobalanopsidis sp. nov., isolated from the leaf spot disease of Cyclobalanopsis patelliformis.</title>
        <authorList>
            <person name="Bian D.R."/>
            <person name="Xue H."/>
            <person name="Piao C.G."/>
            <person name="Li Y."/>
        </authorList>
    </citation>
    <scope>NUCLEOTIDE SEQUENCE [LARGE SCALE GENOMIC DNA]</scope>
    <source>
        <strain evidence="7 8">TPQG1-4</strain>
    </source>
</reference>
<keyword evidence="3 6" id="KW-0812">Transmembrane</keyword>
<dbReference type="PROSITE" id="PS51318">
    <property type="entry name" value="TAT"/>
    <property type="match status" value="1"/>
</dbReference>
<dbReference type="PANTHER" id="PTHR10057">
    <property type="entry name" value="PERIPHERAL-TYPE BENZODIAZEPINE RECEPTOR"/>
    <property type="match status" value="1"/>
</dbReference>
<dbReference type="Gene3D" id="1.20.1260.100">
    <property type="entry name" value="TspO/MBR protein"/>
    <property type="match status" value="1"/>
</dbReference>
<gene>
    <name evidence="7" type="ORF">FJU31_05710</name>
</gene>
<feature type="transmembrane region" description="Helical" evidence="6">
    <location>
        <begin position="51"/>
        <end position="69"/>
    </location>
</feature>
<dbReference type="InterPro" id="IPR004307">
    <property type="entry name" value="TspO_MBR"/>
</dbReference>
<evidence type="ECO:0000313" key="8">
    <source>
        <dbReference type="Proteomes" id="UP000326367"/>
    </source>
</evidence>
<comment type="similarity">
    <text evidence="2">Belongs to the TspO/BZRP family.</text>
</comment>
<feature type="transmembrane region" description="Helical" evidence="6">
    <location>
        <begin position="133"/>
        <end position="154"/>
    </location>
</feature>
<sequence>MNQRRQMFGLVGWLALTMAAAALGARASITAAEFYGQLVQPSWAPPANVFGPVWTLLYVLMALSAWLVWRQGGWRSNRAALGLYVAQLVVNVLWSWLFFAWKLGGAAFADILLLLVLIVATMLAFARRRALAAWLLLPYLAWVSFATALNHAVWQLNPSVL</sequence>
<protein>
    <submittedName>
        <fullName evidence="7">Tryptophan-rich sensory protein</fullName>
    </submittedName>
</protein>
<feature type="transmembrane region" description="Helical" evidence="6">
    <location>
        <begin position="81"/>
        <end position="101"/>
    </location>
</feature>
<comment type="caution">
    <text evidence="7">The sequence shown here is derived from an EMBL/GenBank/DDBJ whole genome shotgun (WGS) entry which is preliminary data.</text>
</comment>
<evidence type="ECO:0000256" key="6">
    <source>
        <dbReference type="SAM" id="Phobius"/>
    </source>
</evidence>